<dbReference type="OrthoDB" id="9806253at2"/>
<dbReference type="Gene3D" id="3.90.226.10">
    <property type="entry name" value="2-enoyl-CoA Hydratase, Chain A, domain 1"/>
    <property type="match status" value="1"/>
</dbReference>
<dbReference type="AlphaFoldDB" id="A0A6N6NM10"/>
<organism evidence="1 2">
    <name type="scientific">Ellagibacter isourolithinifaciens</name>
    <dbReference type="NCBI Taxonomy" id="2137581"/>
    <lineage>
        <taxon>Bacteria</taxon>
        <taxon>Bacillati</taxon>
        <taxon>Actinomycetota</taxon>
        <taxon>Coriobacteriia</taxon>
        <taxon>Eggerthellales</taxon>
        <taxon>Eggerthellaceae</taxon>
        <taxon>Ellagibacter</taxon>
    </lineage>
</organism>
<keyword evidence="2" id="KW-1185">Reference proteome</keyword>
<dbReference type="Proteomes" id="UP000468668">
    <property type="component" value="Unassembled WGS sequence"/>
</dbReference>
<gene>
    <name evidence="1" type="ORF">F8C90_09530</name>
</gene>
<reference evidence="1 2" key="1">
    <citation type="submission" date="2019-09" db="EMBL/GenBank/DDBJ databases">
        <title>Whole genome shotgun sequencing (WGS) of Ellagibacter isourolithinifaciens DSM 104140(T) and Adlercreutzia muris DSM 29508(T).</title>
        <authorList>
            <person name="Stoll D.A."/>
            <person name="Danylec N."/>
            <person name="Huch M."/>
        </authorList>
    </citation>
    <scope>NUCLEOTIDE SEQUENCE [LARGE SCALE GENOMIC DNA]</scope>
    <source>
        <strain evidence="1 2">DSM 104140</strain>
    </source>
</reference>
<dbReference type="GO" id="GO:0016020">
    <property type="term" value="C:membrane"/>
    <property type="evidence" value="ECO:0007669"/>
    <property type="project" value="InterPro"/>
</dbReference>
<proteinExistence type="predicted"/>
<evidence type="ECO:0000313" key="1">
    <source>
        <dbReference type="EMBL" id="KAB1636659.1"/>
    </source>
</evidence>
<name>A0A6N6NM10_9ACTN</name>
<dbReference type="SUPFAM" id="SSF52096">
    <property type="entry name" value="ClpP/crotonase"/>
    <property type="match status" value="1"/>
</dbReference>
<dbReference type="InterPro" id="IPR002825">
    <property type="entry name" value="Pept_S49_ser-pept_pro"/>
</dbReference>
<sequence>MRHGAVSSLASYRNRNVICYYSGWLQRSSSPDIAICDNDMNGLMNALHGLDRKRGLDLVLHTPGGDLAATEAIVSYIKSCFGSDVCAIVPQLAMSAGTMVACSCKKIVMGRQSSLGPTDPQLGGVAAGGVVEEFEHAVDEVGENPASAALWAQIIGKYHPTFLGDCKKAMDMSRSVVSDWLRGNMLNGEAEGSEKVEKIIETLCDHRSSAMHNRHFSSQQLSDLGLKIEMMEDDDDLQDLILTVHHAFMISFQKSGSVKIIENDRGACWIINSAG</sequence>
<evidence type="ECO:0000313" key="2">
    <source>
        <dbReference type="Proteomes" id="UP000468668"/>
    </source>
</evidence>
<dbReference type="PANTHER" id="PTHR35984">
    <property type="entry name" value="PERIPLASMIC SERINE PROTEASE"/>
    <property type="match status" value="1"/>
</dbReference>
<accession>A0A6N6NM10</accession>
<dbReference type="Pfam" id="PF01972">
    <property type="entry name" value="SDH_protease"/>
    <property type="match status" value="1"/>
</dbReference>
<comment type="caution">
    <text evidence="1">The sequence shown here is derived from an EMBL/GenBank/DDBJ whole genome shotgun (WGS) entry which is preliminary data.</text>
</comment>
<dbReference type="PANTHER" id="PTHR35984:SF1">
    <property type="entry name" value="PERIPLASMIC SERINE PROTEASE"/>
    <property type="match status" value="1"/>
</dbReference>
<dbReference type="InterPro" id="IPR029045">
    <property type="entry name" value="ClpP/crotonase-like_dom_sf"/>
</dbReference>
<protein>
    <submittedName>
        <fullName evidence="1">S49 family peptidase</fullName>
    </submittedName>
</protein>
<dbReference type="EMBL" id="WAJR01000032">
    <property type="protein sequence ID" value="KAB1636659.1"/>
    <property type="molecule type" value="Genomic_DNA"/>
</dbReference>